<dbReference type="SUPFAM" id="SSF55831">
    <property type="entry name" value="Thymidylate synthase/dCMP hydroxymethylase"/>
    <property type="match status" value="1"/>
</dbReference>
<dbReference type="Gene3D" id="3.30.572.10">
    <property type="entry name" value="Thymidylate synthase/dCMP hydroxymethylase domain"/>
    <property type="match status" value="1"/>
</dbReference>
<dbReference type="eggNOG" id="COG0181">
    <property type="taxonomic scope" value="Bacteria"/>
</dbReference>
<evidence type="ECO:0000313" key="2">
    <source>
        <dbReference type="Proteomes" id="UP000002785"/>
    </source>
</evidence>
<dbReference type="EMBL" id="CM000951">
    <property type="protein sequence ID" value="EDY55701.1"/>
    <property type="molecule type" value="Genomic_DNA"/>
</dbReference>
<sequence length="267" mass="28920">MPGGFMISFDVTGGDVTRAWIAACNALDRKDNPSRTGLHTVVRIADPTADDPGFRTELDRLRIAKRHEPIETVAGTLFPADLAARATDHASLVARYRAMYLRIKRYPGNAHGTYFGRLVAYPGAKKTDIDQIGNIIGRLRKQAGSKGPMTAAYEADLAHPADGDVPAELLVHAADRDNLYRGFPCLSHVSFQLDRDRRVHAAALYRSQYMFERAYGNYLGLGRLLAYISAQAGLAVGTLTVVAGHAHLDGPLTAIRPLLSGTPTLAA</sequence>
<keyword evidence="2" id="KW-1185">Reference proteome</keyword>
<proteinExistence type="predicted"/>
<protein>
    <recommendedName>
        <fullName evidence="3">Thymidylate synthase</fullName>
    </recommendedName>
</protein>
<dbReference type="Proteomes" id="UP000002785">
    <property type="component" value="Chromosome"/>
</dbReference>
<evidence type="ECO:0008006" key="3">
    <source>
        <dbReference type="Google" id="ProtNLM"/>
    </source>
</evidence>
<dbReference type="OrthoDB" id="2111297at2"/>
<reference evidence="1" key="1">
    <citation type="submission" date="2009-10" db="EMBL/GenBank/DDBJ databases">
        <title>The genome sequence of Streptomyces sviceus strain ATCC 29083.</title>
        <authorList>
            <consortium name="The Broad Institute Genome Sequencing Platform"/>
            <consortium name="Broad Institute Microbial Sequencing Center"/>
            <person name="Fischbach M."/>
            <person name="Godfrey P."/>
            <person name="Ward D."/>
            <person name="Young S."/>
            <person name="Zeng Q."/>
            <person name="Koehrsen M."/>
            <person name="Alvarado L."/>
            <person name="Berlin A.M."/>
            <person name="Bochicchio J."/>
            <person name="Borenstein D."/>
            <person name="Chapman S.B."/>
            <person name="Chen Z."/>
            <person name="Engels R."/>
            <person name="Freedman E."/>
            <person name="Gellesch M."/>
            <person name="Goldberg J."/>
            <person name="Griggs A."/>
            <person name="Gujja S."/>
            <person name="Heilman E.R."/>
            <person name="Heiman D.I."/>
            <person name="Hepburn T.A."/>
            <person name="Howarth C."/>
            <person name="Jen D."/>
            <person name="Larson L."/>
            <person name="Lewis B."/>
            <person name="Mehta T."/>
            <person name="Park D."/>
            <person name="Pearson M."/>
            <person name="Richards J."/>
            <person name="Roberts A."/>
            <person name="Saif S."/>
            <person name="Shea T.D."/>
            <person name="Shenoy N."/>
            <person name="Sisk P."/>
            <person name="Stolte C."/>
            <person name="Sykes S.N."/>
            <person name="Thomson T."/>
            <person name="Walk T."/>
            <person name="White J."/>
            <person name="Yandava C."/>
            <person name="Straight P."/>
            <person name="Clardy J."/>
            <person name="Hung D."/>
            <person name="Kolter R."/>
            <person name="Mekalanos J."/>
            <person name="Walker S."/>
            <person name="Walsh C.T."/>
            <person name="Wieland-Brown L.C."/>
            <person name="Haas B."/>
            <person name="Nusbaum C."/>
            <person name="Birren B."/>
        </authorList>
    </citation>
    <scope>NUCLEOTIDE SEQUENCE [LARGE SCALE GENOMIC DNA]</scope>
    <source>
        <strain evidence="1">ATCC 29083</strain>
    </source>
</reference>
<accession>B5HS96</accession>
<gene>
    <name evidence="1" type="ORF">SSEG_02281</name>
</gene>
<dbReference type="AlphaFoldDB" id="B5HS96"/>
<evidence type="ECO:0000313" key="1">
    <source>
        <dbReference type="EMBL" id="EDY55701.1"/>
    </source>
</evidence>
<organism evidence="1 2">
    <name type="scientific">Streptomyces sviceus (strain ATCC 29083 / DSM 924 / JCM 4929 / NBRC 13980 / NCIMB 11184 / NRRL 5439 / UC 5370)</name>
    <dbReference type="NCBI Taxonomy" id="463191"/>
    <lineage>
        <taxon>Bacteria</taxon>
        <taxon>Bacillati</taxon>
        <taxon>Actinomycetota</taxon>
        <taxon>Actinomycetes</taxon>
        <taxon>Kitasatosporales</taxon>
        <taxon>Streptomycetaceae</taxon>
        <taxon>Streptomyces</taxon>
    </lineage>
</organism>
<name>B5HS96_STRX2</name>
<dbReference type="InterPro" id="IPR036926">
    <property type="entry name" value="Thymidate_synth/dCMP_Mease_sf"/>
</dbReference>
<dbReference type="HOGENOM" id="CLU_086655_0_0_11"/>